<evidence type="ECO:0000313" key="1">
    <source>
        <dbReference type="EMBL" id="EMZ29673.1"/>
    </source>
</evidence>
<dbReference type="STRING" id="1235802.C823_01766"/>
<dbReference type="HOGENOM" id="CLU_054014_0_0_9"/>
<dbReference type="InterPro" id="IPR043743">
    <property type="entry name" value="DUF5688"/>
</dbReference>
<dbReference type="OrthoDB" id="1655031at2"/>
<organism evidence="1 2">
    <name type="scientific">Eubacterium plexicaudatum ASF492</name>
    <dbReference type="NCBI Taxonomy" id="1235802"/>
    <lineage>
        <taxon>Bacteria</taxon>
        <taxon>Bacillati</taxon>
        <taxon>Bacillota</taxon>
        <taxon>Clostridia</taxon>
        <taxon>Eubacteriales</taxon>
        <taxon>Eubacteriaceae</taxon>
        <taxon>Eubacterium</taxon>
    </lineage>
</organism>
<name>N2AT93_9FIRM</name>
<comment type="caution">
    <text evidence="1">The sequence shown here is derived from an EMBL/GenBank/DDBJ whole genome shotgun (WGS) entry which is preliminary data.</text>
</comment>
<reference evidence="1 2" key="1">
    <citation type="journal article" date="2014" name="Genome Announc.">
        <title>Draft genome sequences of the altered schaedler flora, a defined bacterial community from gnotobiotic mice.</title>
        <authorList>
            <person name="Wannemuehler M.J."/>
            <person name="Overstreet A.M."/>
            <person name="Ward D.V."/>
            <person name="Phillips G.J."/>
        </authorList>
    </citation>
    <scope>NUCLEOTIDE SEQUENCE [LARGE SCALE GENOMIC DNA]</scope>
    <source>
        <strain evidence="1 2">ASF492</strain>
    </source>
</reference>
<dbReference type="Pfam" id="PF18941">
    <property type="entry name" value="DUF5688"/>
    <property type="match status" value="1"/>
</dbReference>
<dbReference type="AlphaFoldDB" id="N2AT93"/>
<accession>N2AT93</accession>
<sequence length="300" mass="34387">MKKGIEKFMDEAVEKIKGRLGSAYEVNWNIYHKNNGVSLKGIVITDRTSAVSPCIYMDRYYSEYREKGDMEQIINDVICIYERNKGKDFLTAQIRDSRQMMDHVVFRLVNTERNKELLSRMPHEDLEGLGLSMILYVLFQTEGNQNAAMAVSNRLMQMWKVSKEELLEHAKKNTPLKMGYSMRSIRSVLGEYLGMKENGEMVQADFPRLYVLTNCRALYGAGCLIYDGLLENVADSLNSGFYVLPSSVHEVLLYPSSDKNDAAALKDIVMEINQTELAEEEILNDAVYYYDRKTKELSVA</sequence>
<dbReference type="PATRIC" id="fig|1235802.3.peg.1870"/>
<keyword evidence="2" id="KW-1185">Reference proteome</keyword>
<dbReference type="Proteomes" id="UP000012589">
    <property type="component" value="Unassembled WGS sequence"/>
</dbReference>
<proteinExistence type="predicted"/>
<protein>
    <submittedName>
        <fullName evidence="1">Uncharacterized protein</fullName>
    </submittedName>
</protein>
<gene>
    <name evidence="1" type="ORF">C823_01766</name>
</gene>
<dbReference type="eggNOG" id="ENOG502ZCAA">
    <property type="taxonomic scope" value="Bacteria"/>
</dbReference>
<evidence type="ECO:0000313" key="2">
    <source>
        <dbReference type="Proteomes" id="UP000012589"/>
    </source>
</evidence>
<dbReference type="EMBL" id="AQFT01000056">
    <property type="protein sequence ID" value="EMZ29673.1"/>
    <property type="molecule type" value="Genomic_DNA"/>
</dbReference>